<dbReference type="PANTHER" id="PTHR48182:SF3">
    <property type="entry name" value="DUF676 DOMAIN-CONTAINING PROTEIN"/>
    <property type="match status" value="1"/>
</dbReference>
<gene>
    <name evidence="2" type="ORF">B9Z65_6785</name>
</gene>
<dbReference type="PANTHER" id="PTHR48182">
    <property type="entry name" value="PROTEIN SERAC1"/>
    <property type="match status" value="1"/>
</dbReference>
<feature type="transmembrane region" description="Helical" evidence="1">
    <location>
        <begin position="1374"/>
        <end position="1393"/>
    </location>
</feature>
<evidence type="ECO:0000313" key="2">
    <source>
        <dbReference type="EMBL" id="PSK58770.1"/>
    </source>
</evidence>
<dbReference type="Proteomes" id="UP000243723">
    <property type="component" value="Unassembled WGS sequence"/>
</dbReference>
<evidence type="ECO:0000256" key="1">
    <source>
        <dbReference type="SAM" id="Phobius"/>
    </source>
</evidence>
<dbReference type="InterPro" id="IPR011990">
    <property type="entry name" value="TPR-like_helical_dom_sf"/>
</dbReference>
<dbReference type="InterPro" id="IPR052374">
    <property type="entry name" value="SERAC1"/>
</dbReference>
<reference evidence="2 3" key="1">
    <citation type="submission" date="2017-05" db="EMBL/GenBank/DDBJ databases">
        <title>Draft genome sequence of Elsinoe australis.</title>
        <authorList>
            <person name="Cheng Q."/>
        </authorList>
    </citation>
    <scope>NUCLEOTIDE SEQUENCE [LARGE SCALE GENOMIC DNA]</scope>
    <source>
        <strain evidence="2 3">NL1</strain>
    </source>
</reference>
<dbReference type="InterPro" id="IPR027417">
    <property type="entry name" value="P-loop_NTPase"/>
</dbReference>
<dbReference type="SUPFAM" id="SSF52540">
    <property type="entry name" value="P-loop containing nucleoside triphosphate hydrolases"/>
    <property type="match status" value="1"/>
</dbReference>
<keyword evidence="1" id="KW-1133">Transmembrane helix</keyword>
<dbReference type="Gene3D" id="3.40.50.1820">
    <property type="entry name" value="alpha/beta hydrolase"/>
    <property type="match status" value="1"/>
</dbReference>
<comment type="caution">
    <text evidence="2">The sequence shown here is derived from an EMBL/GenBank/DDBJ whole genome shotgun (WGS) entry which is preliminary data.</text>
</comment>
<dbReference type="Gene3D" id="1.25.40.10">
    <property type="entry name" value="Tetratricopeptide repeat domain"/>
    <property type="match status" value="1"/>
</dbReference>
<dbReference type="GO" id="GO:0043531">
    <property type="term" value="F:ADP binding"/>
    <property type="evidence" value="ECO:0007669"/>
    <property type="project" value="InterPro"/>
</dbReference>
<accession>A0A2P8AE94</accession>
<proteinExistence type="predicted"/>
<feature type="transmembrane region" description="Helical" evidence="1">
    <location>
        <begin position="1343"/>
        <end position="1362"/>
    </location>
</feature>
<dbReference type="SUPFAM" id="SSF53474">
    <property type="entry name" value="alpha/beta-Hydrolases"/>
    <property type="match status" value="1"/>
</dbReference>
<dbReference type="SUPFAM" id="SSF48452">
    <property type="entry name" value="TPR-like"/>
    <property type="match status" value="1"/>
</dbReference>
<evidence type="ECO:0000313" key="3">
    <source>
        <dbReference type="Proteomes" id="UP000243723"/>
    </source>
</evidence>
<dbReference type="InterPro" id="IPR029058">
    <property type="entry name" value="AB_hydrolase_fold"/>
</dbReference>
<keyword evidence="1" id="KW-0812">Transmembrane</keyword>
<dbReference type="Gene3D" id="3.40.50.300">
    <property type="entry name" value="P-loop containing nucleotide triphosphate hydrolases"/>
    <property type="match status" value="1"/>
</dbReference>
<keyword evidence="1" id="KW-0472">Membrane</keyword>
<keyword evidence="3" id="KW-1185">Reference proteome</keyword>
<sequence length="1414" mass="160226">MTSRLRGHYRLLIFLLLGIVTSLFVGRIPSRQYNRDRPQSLFGIAQTRGPTEDVGSAGYDFVFVHGLGSNPDTTWTAKSTNGTIRWIEDYLWEDLSLSVKQSIRIFYYNHDTYWKRDSASARLSSVAEDLLFEVKQHLHHHPAHRDRNLIFTGHSYGGLVIKQVKALVRARSSQDWSYIPLLTRAILFLGTPHQGSRFSNVGSLIARSLSGIGANAALLETVRYDSLPLLDLHREFLDTLGDGVKIYNFYERRQVELLRAGPWTWRQWCVTEQSATFAFPSTKNIGLSTDHYGLNKFAERNVDYTRVKLALEDVIKLEHSQTMHVFARRPSVNYVDRPDLSRDIEAGLDCTSGTDRLRHALLIHGLGGAGKTQLLINYIESHKNRYNPICWIDAQDEERIRATFDQCAVRLGLAVVQSQHSSGELRYHHSITAVHDFLIRRDSNHPEWLVVFDNADNVNTAMKDVVPFGMQGSVIITSRDDTAGHRLVHPRCRTVTVGKMKTSEAEAVLHQHLSTKKDDLSNADALVLSRIAARVDNLPLALGLAGSFIQNTLQRRRCTIADAAKRYTDAFDNHKEQLMRSKEWSGLDDYEKNIWTVWETSITEADRQYPELNVGWVLALLSQFRGDAVPHEMFALAARGLPRLSMPYKLGRFDQWIMQHIDPPCNTPGILPEWLAGLLSVSGGEWDSFNYHAALDQLYRYGLVFASDGDWPGSSMHGLVKWKAQMIFSDQQEALERWYWMVLTAASMAAVDDNGLNKVDYGRVLLPHIPTPTNKQLFDLGFSVRQRLEILFRIEVVLHMYDYRTFDTTNIQRGLAWQDRRRWWPFLDFPLSRFPITGEQIEYEHFGSLARARLLNTEGSARLKGIPDITRLGHASNLISAYINAGRLREAEETAGDVIAEGQRLFGGDSIIVLSARTKLGKVYQSMGMFKAASQLLADALFLQREALFYGHPIILSTMETMVDNHHLLGRCFEAEELQKEVVAVRQRQSGDFHCRVQLSLAKLGRIQRECGATSASKETFENLVSASQQANGDGNMITLLGKMELEITERVLGRFGGEAYHLELFDRYSNRALKYKYLANSAAELADTNRTGYNLLNETFLYDQISGGNETGVLERYFSRQAYFSRAAWSDARQSRHGHVVADTHMLYDYLLVRDGANHTHTVNVQAALGALQLPSSGTRDRGMSYLTKSIEIQEYMAGRINPTVLGILQMVRYTVSNSSEEEQESAAQLSMDLNAIVAKHCSTHGAEPDYLSACRNSSTPLTEDEGSPSSLDEFISAFVLKGNSIAMFTPRDLLECSSEVEFEGLPKPILDTMFKTSEEYGRLTGEASQSALAWISIKLPWDWIVIVVFYIAFGLNLLLTLLQPSQSVRLKFVFMCIMCAVVWLNLLFRTIPNSRAWIPDEIRLNSTRWWWF</sequence>
<organism evidence="2 3">
    <name type="scientific">Elsinoe australis</name>
    <dbReference type="NCBI Taxonomy" id="40998"/>
    <lineage>
        <taxon>Eukaryota</taxon>
        <taxon>Fungi</taxon>
        <taxon>Dikarya</taxon>
        <taxon>Ascomycota</taxon>
        <taxon>Pezizomycotina</taxon>
        <taxon>Dothideomycetes</taxon>
        <taxon>Dothideomycetidae</taxon>
        <taxon>Myriangiales</taxon>
        <taxon>Elsinoaceae</taxon>
        <taxon>Elsinoe</taxon>
    </lineage>
</organism>
<dbReference type="STRING" id="40998.A0A2P8AE94"/>
<dbReference type="OrthoDB" id="5086500at2759"/>
<dbReference type="EMBL" id="NHZQ01000016">
    <property type="protein sequence ID" value="PSK58770.1"/>
    <property type="molecule type" value="Genomic_DNA"/>
</dbReference>
<name>A0A2P8AE94_9PEZI</name>
<protein>
    <submittedName>
        <fullName evidence="2">Uncharacterized protein</fullName>
    </submittedName>
</protein>